<evidence type="ECO:0000256" key="2">
    <source>
        <dbReference type="HAMAP-Rule" id="MF_00457"/>
    </source>
</evidence>
<gene>
    <name evidence="4" type="ORF">DFR47_101781</name>
</gene>
<organism evidence="4 5">
    <name type="scientific">Pseudochrobactrum asaccharolyticum</name>
    <dbReference type="NCBI Taxonomy" id="354351"/>
    <lineage>
        <taxon>Bacteria</taxon>
        <taxon>Pseudomonadati</taxon>
        <taxon>Pseudomonadota</taxon>
        <taxon>Alphaproteobacteria</taxon>
        <taxon>Hyphomicrobiales</taxon>
        <taxon>Brucellaceae</taxon>
        <taxon>Pseudochrobactrum</taxon>
    </lineage>
</organism>
<evidence type="ECO:0000259" key="3">
    <source>
        <dbReference type="SMART" id="SM00849"/>
    </source>
</evidence>
<reference evidence="4 5" key="1">
    <citation type="submission" date="2018-06" db="EMBL/GenBank/DDBJ databases">
        <title>Genomic Encyclopedia of Type Strains, Phase IV (KMG-IV): sequencing the most valuable type-strain genomes for metagenomic binning, comparative biology and taxonomic classification.</title>
        <authorList>
            <person name="Goeker M."/>
        </authorList>
    </citation>
    <scope>NUCLEOTIDE SEQUENCE [LARGE SCALE GENOMIC DNA]</scope>
    <source>
        <strain evidence="4 5">DSM 25619</strain>
    </source>
</reference>
<dbReference type="Gene3D" id="3.60.15.10">
    <property type="entry name" value="Ribonuclease Z/Hydroxyacylglutathione hydrolase-like"/>
    <property type="match status" value="1"/>
</dbReference>
<name>A0A366E9R8_9HYPH</name>
<dbReference type="HAMAP" id="MF_00457">
    <property type="entry name" value="UPF0173"/>
    <property type="match status" value="1"/>
</dbReference>
<comment type="similarity">
    <text evidence="2">Belongs to the UPF0173 family.</text>
</comment>
<dbReference type="InterPro" id="IPR022877">
    <property type="entry name" value="UPF0173"/>
</dbReference>
<dbReference type="InterPro" id="IPR050114">
    <property type="entry name" value="UPF0173_UPF0282_UlaG_hydrolase"/>
</dbReference>
<dbReference type="PANTHER" id="PTHR43546">
    <property type="entry name" value="UPF0173 METAL-DEPENDENT HYDROLASE MJ1163-RELATED"/>
    <property type="match status" value="1"/>
</dbReference>
<evidence type="ECO:0000313" key="5">
    <source>
        <dbReference type="Proteomes" id="UP000252893"/>
    </source>
</evidence>
<comment type="caution">
    <text evidence="4">The sequence shown here is derived from an EMBL/GenBank/DDBJ whole genome shotgun (WGS) entry which is preliminary data.</text>
</comment>
<dbReference type="GO" id="GO:0016787">
    <property type="term" value="F:hydrolase activity"/>
    <property type="evidence" value="ECO:0007669"/>
    <property type="project" value="UniProtKB-UniRule"/>
</dbReference>
<dbReference type="SUPFAM" id="SSF56281">
    <property type="entry name" value="Metallo-hydrolase/oxidoreductase"/>
    <property type="match status" value="1"/>
</dbReference>
<dbReference type="OrthoDB" id="9789133at2"/>
<dbReference type="NCBIfam" id="NF001911">
    <property type="entry name" value="PRK00685.1"/>
    <property type="match status" value="1"/>
</dbReference>
<accession>A0A366E9R8</accession>
<feature type="domain" description="Metallo-beta-lactamase" evidence="3">
    <location>
        <begin position="7"/>
        <end position="201"/>
    </location>
</feature>
<dbReference type="PANTHER" id="PTHR43546:SF3">
    <property type="entry name" value="UPF0173 METAL-DEPENDENT HYDROLASE MJ1163"/>
    <property type="match status" value="1"/>
</dbReference>
<protein>
    <recommendedName>
        <fullName evidence="2">UPF0173 metal-dependent hydrolase DFR47_101781</fullName>
    </recommendedName>
</protein>
<sequence length="240" mass="25501">MNITWLGHSAFRVETSQATILIDPFISQSPTGSALDFAEVTKGITHIALTHGHGDHVGDTIRIAKETGATVIANADLCDWLAHRGVEKVDPGNTGGTVFHNGFSVTFVNALHSSATVTEDGVSHSLGNPNGLMFHFDDEDAPTLYHMGDTDIFSDMALINELHQPEVALVPVGDRFTMGGAIAALACQRYFPTLKTAIPCHFGTFGLLDATADDFVYGMEKSGTKVEVLDVGGSLTVSRG</sequence>
<dbReference type="Pfam" id="PF13483">
    <property type="entry name" value="Lactamase_B_3"/>
    <property type="match status" value="1"/>
</dbReference>
<dbReference type="InterPro" id="IPR036866">
    <property type="entry name" value="RibonucZ/Hydroxyglut_hydro"/>
</dbReference>
<dbReference type="SMART" id="SM00849">
    <property type="entry name" value="Lactamase_B"/>
    <property type="match status" value="1"/>
</dbReference>
<evidence type="ECO:0000313" key="4">
    <source>
        <dbReference type="EMBL" id="RBO99170.1"/>
    </source>
</evidence>
<dbReference type="RefSeq" id="WP_113943028.1">
    <property type="nucleotide sequence ID" value="NZ_JBHEEG010000005.1"/>
</dbReference>
<evidence type="ECO:0000256" key="1">
    <source>
        <dbReference type="ARBA" id="ARBA00022801"/>
    </source>
</evidence>
<dbReference type="Proteomes" id="UP000252893">
    <property type="component" value="Unassembled WGS sequence"/>
</dbReference>
<dbReference type="EMBL" id="QNRH01000001">
    <property type="protein sequence ID" value="RBO99170.1"/>
    <property type="molecule type" value="Genomic_DNA"/>
</dbReference>
<proteinExistence type="inferred from homology"/>
<keyword evidence="1 2" id="KW-0378">Hydrolase</keyword>
<dbReference type="AlphaFoldDB" id="A0A366E9R8"/>
<keyword evidence="5" id="KW-1185">Reference proteome</keyword>
<dbReference type="InterPro" id="IPR001279">
    <property type="entry name" value="Metallo-B-lactamas"/>
</dbReference>